<dbReference type="CDD" id="cd10456">
    <property type="entry name" value="GIY-YIG_UPF0213"/>
    <property type="match status" value="1"/>
</dbReference>
<dbReference type="PROSITE" id="PS50164">
    <property type="entry name" value="GIY_YIG"/>
    <property type="match status" value="1"/>
</dbReference>
<organism evidence="3 4">
    <name type="scientific">Vineibacter terrae</name>
    <dbReference type="NCBI Taxonomy" id="2586908"/>
    <lineage>
        <taxon>Bacteria</taxon>
        <taxon>Pseudomonadati</taxon>
        <taxon>Pseudomonadota</taxon>
        <taxon>Alphaproteobacteria</taxon>
        <taxon>Hyphomicrobiales</taxon>
        <taxon>Vineibacter</taxon>
    </lineage>
</organism>
<dbReference type="InterPro" id="IPR050190">
    <property type="entry name" value="UPF0213_domain"/>
</dbReference>
<evidence type="ECO:0000313" key="4">
    <source>
        <dbReference type="Proteomes" id="UP000321638"/>
    </source>
</evidence>
<comment type="caution">
    <text evidence="3">The sequence shown here is derived from an EMBL/GenBank/DDBJ whole genome shotgun (WGS) entry which is preliminary data.</text>
</comment>
<dbReference type="Gene3D" id="3.40.1440.10">
    <property type="entry name" value="GIY-YIG endonuclease"/>
    <property type="match status" value="1"/>
</dbReference>
<comment type="similarity">
    <text evidence="1">Belongs to the UPF0213 family.</text>
</comment>
<evidence type="ECO:0000256" key="1">
    <source>
        <dbReference type="ARBA" id="ARBA00007435"/>
    </source>
</evidence>
<dbReference type="RefSeq" id="WP_147851706.1">
    <property type="nucleotide sequence ID" value="NZ_DATAJT010000294.1"/>
</dbReference>
<protein>
    <submittedName>
        <fullName evidence="3">GIY-YIG nuclease family protein</fullName>
    </submittedName>
</protein>
<dbReference type="EMBL" id="VDUZ01000062">
    <property type="protein sequence ID" value="TXL70288.1"/>
    <property type="molecule type" value="Genomic_DNA"/>
</dbReference>
<name>A0A5C8P9E5_9HYPH</name>
<dbReference type="OrthoDB" id="287318at2"/>
<reference evidence="3 4" key="1">
    <citation type="submission" date="2019-06" db="EMBL/GenBank/DDBJ databases">
        <title>New taxonomy in bacterial strain CC-CFT640, isolated from vineyard.</title>
        <authorList>
            <person name="Lin S.-Y."/>
            <person name="Tsai C.-F."/>
            <person name="Young C.-C."/>
        </authorList>
    </citation>
    <scope>NUCLEOTIDE SEQUENCE [LARGE SCALE GENOMIC DNA]</scope>
    <source>
        <strain evidence="3 4">CC-CFT640</strain>
    </source>
</reference>
<feature type="domain" description="GIY-YIG" evidence="2">
    <location>
        <begin position="1"/>
        <end position="77"/>
    </location>
</feature>
<dbReference type="PANTHER" id="PTHR34477:SF1">
    <property type="entry name" value="UPF0213 PROTEIN YHBQ"/>
    <property type="match status" value="1"/>
</dbReference>
<dbReference type="SUPFAM" id="SSF82771">
    <property type="entry name" value="GIY-YIG endonuclease"/>
    <property type="match status" value="1"/>
</dbReference>
<dbReference type="Proteomes" id="UP000321638">
    <property type="component" value="Unassembled WGS sequence"/>
</dbReference>
<evidence type="ECO:0000313" key="3">
    <source>
        <dbReference type="EMBL" id="TXL70288.1"/>
    </source>
</evidence>
<evidence type="ECO:0000259" key="2">
    <source>
        <dbReference type="PROSITE" id="PS50164"/>
    </source>
</evidence>
<dbReference type="InterPro" id="IPR000305">
    <property type="entry name" value="GIY-YIG_endonuc"/>
</dbReference>
<proteinExistence type="inferred from homology"/>
<gene>
    <name evidence="3" type="ORF">FHP25_35285</name>
</gene>
<dbReference type="AlphaFoldDB" id="A0A5C8P9E5"/>
<keyword evidence="4" id="KW-1185">Reference proteome</keyword>
<dbReference type="PANTHER" id="PTHR34477">
    <property type="entry name" value="UPF0213 PROTEIN YHBQ"/>
    <property type="match status" value="1"/>
</dbReference>
<dbReference type="InterPro" id="IPR035901">
    <property type="entry name" value="GIY-YIG_endonuc_sf"/>
</dbReference>
<dbReference type="Pfam" id="PF01541">
    <property type="entry name" value="GIY-YIG"/>
    <property type="match status" value="1"/>
</dbReference>
<sequence length="96" mass="11329">MPFWVYMVRCADASYYVGVAQIDLEQRIAEHNAGKYEGYTYKRRPVELVWSEEFQRVTDAIASERQIKKWSRAKKEALIAGDWERLKQLARSRSAQ</sequence>
<accession>A0A5C8P9E5</accession>